<evidence type="ECO:0000256" key="2">
    <source>
        <dbReference type="ARBA" id="ARBA00011085"/>
    </source>
</evidence>
<evidence type="ECO:0000256" key="5">
    <source>
        <dbReference type="ARBA" id="ARBA00022989"/>
    </source>
</evidence>
<evidence type="ECO:0000256" key="4">
    <source>
        <dbReference type="ARBA" id="ARBA00022692"/>
    </source>
</evidence>
<keyword evidence="9" id="KW-0807">Transducer</keyword>
<evidence type="ECO:0000313" key="11">
    <source>
        <dbReference type="EMBL" id="EEH10416.1"/>
    </source>
</evidence>
<gene>
    <name evidence="11" type="ORF">HCBG_02061</name>
</gene>
<dbReference type="PANTHER" id="PTHR28097">
    <property type="entry name" value="PHEROMONE A FACTOR RECEPTOR"/>
    <property type="match status" value="1"/>
</dbReference>
<evidence type="ECO:0000256" key="7">
    <source>
        <dbReference type="ARBA" id="ARBA00023136"/>
    </source>
</evidence>
<feature type="transmembrane region" description="Helical" evidence="10">
    <location>
        <begin position="218"/>
        <end position="241"/>
    </location>
</feature>
<sequence>MDPPSGPYYRSTAAIALPTTAFLSVLVCIPPLVWHSRTGNFPASCLIAWFVIFNFFNFINPLIWPTDDVSTWWDGAGLCDIETKLIAPLGTGIAGALVCIFRSLADVMDTDRATLIPSKGERRRTLAFEVVFCVVIPVLMMALHYVVQHRRYYLWAIVGCMPAFHPSWPSTALIFAWPLVVLFLAAIYCVLVIYRLFKYRQQFSYIVSISSNTSKSRFIRLLTLSLILLLGSFPSQVYVFYRNIEMSKPWVPYSWKGVHGPEWGVIVKVPMHGIVYYDRWIQVTCGFLLFAFFGFGKDATLMYRAFLIRVGLSRYFPSLEHPHIAISKASDSTRFGSFGSRAKTALKKKQSMDEYSPTLWSVRSNSESTNTTIIDHDHHFSSLAIINKPLPPAPHPLNSNSRVLSLSKAPVSEIDFESDTRIHEKTAHFTKV</sequence>
<dbReference type="GO" id="GO:0000750">
    <property type="term" value="P:pheromone-dependent signal transduction involved in conjugation with cellular fusion"/>
    <property type="evidence" value="ECO:0007669"/>
    <property type="project" value="TreeGrafter"/>
</dbReference>
<keyword evidence="4 10" id="KW-0812">Transmembrane</keyword>
<keyword evidence="8 11" id="KW-0675">Receptor</keyword>
<comment type="subcellular location">
    <subcellularLocation>
        <location evidence="1">Membrane</location>
        <topology evidence="1">Multi-pass membrane protein</topology>
    </subcellularLocation>
</comment>
<dbReference type="InParanoid" id="C0NDW8"/>
<organism evidence="11 12">
    <name type="scientific">Ajellomyces capsulatus (strain G186AR / H82 / ATCC MYA-2454 / RMSCC 2432)</name>
    <name type="common">Darling's disease fungus</name>
    <name type="synonym">Histoplasma capsulatum</name>
    <dbReference type="NCBI Taxonomy" id="447093"/>
    <lineage>
        <taxon>Eukaryota</taxon>
        <taxon>Fungi</taxon>
        <taxon>Dikarya</taxon>
        <taxon>Ascomycota</taxon>
        <taxon>Pezizomycotina</taxon>
        <taxon>Eurotiomycetes</taxon>
        <taxon>Eurotiomycetidae</taxon>
        <taxon>Onygenales</taxon>
        <taxon>Ajellomycetaceae</taxon>
        <taxon>Histoplasma</taxon>
    </lineage>
</organism>
<dbReference type="VEuPathDB" id="FungiDB:I7I50_00400"/>
<reference evidence="11" key="1">
    <citation type="submission" date="2009-02" db="EMBL/GenBank/DDBJ databases">
        <title>The Genome Sequence of Ajellomyces capsulatus strain G186AR.</title>
        <authorList>
            <consortium name="The Broad Institute Genome Sequencing Platform"/>
            <person name="Champion M."/>
            <person name="Cuomo C."/>
            <person name="Ma L.-J."/>
            <person name="Henn M.R."/>
            <person name="Sil A."/>
            <person name="Goldman B."/>
            <person name="Young S.K."/>
            <person name="Kodira C.D."/>
            <person name="Zeng Q."/>
            <person name="Koehrsen M."/>
            <person name="Alvarado L."/>
            <person name="Berlin A."/>
            <person name="Borenstein D."/>
            <person name="Chen Z."/>
            <person name="Engels R."/>
            <person name="Freedman E."/>
            <person name="Gellesch M."/>
            <person name="Goldberg J."/>
            <person name="Griggs A."/>
            <person name="Gujja S."/>
            <person name="Heiman D."/>
            <person name="Hepburn T."/>
            <person name="Howarth C."/>
            <person name="Jen D."/>
            <person name="Larson L."/>
            <person name="Lewis B."/>
            <person name="Mehta T."/>
            <person name="Park D."/>
            <person name="Pearson M."/>
            <person name="Roberts A."/>
            <person name="Saif S."/>
            <person name="Shea T."/>
            <person name="Shenoy N."/>
            <person name="Sisk P."/>
            <person name="Stolte C."/>
            <person name="Sykes S."/>
            <person name="Walk T."/>
            <person name="White J."/>
            <person name="Yandava C."/>
            <person name="Klein B."/>
            <person name="McEwen J.G."/>
            <person name="Puccia R."/>
            <person name="Goldman G.H."/>
            <person name="Felipe M.S."/>
            <person name="Nino-Vega G."/>
            <person name="San-Blas G."/>
            <person name="Taylor J."/>
            <person name="Mendoza L."/>
            <person name="Galagan J."/>
            <person name="Nusbaum C."/>
            <person name="Birren B."/>
        </authorList>
    </citation>
    <scope>NUCLEOTIDE SEQUENCE</scope>
    <source>
        <strain evidence="11">G186AR</strain>
    </source>
</reference>
<dbReference type="STRING" id="447093.C0NDW8"/>
<keyword evidence="7 10" id="KW-0472">Membrane</keyword>
<feature type="transmembrane region" description="Helical" evidence="10">
    <location>
        <begin position="46"/>
        <end position="65"/>
    </location>
</feature>
<dbReference type="GO" id="GO:0005886">
    <property type="term" value="C:plasma membrane"/>
    <property type="evidence" value="ECO:0007669"/>
    <property type="project" value="TreeGrafter"/>
</dbReference>
<dbReference type="PANTHER" id="PTHR28097:SF1">
    <property type="entry name" value="PHEROMONE A FACTOR RECEPTOR"/>
    <property type="match status" value="1"/>
</dbReference>
<keyword evidence="6" id="KW-0297">G-protein coupled receptor</keyword>
<evidence type="ECO:0000256" key="8">
    <source>
        <dbReference type="ARBA" id="ARBA00023170"/>
    </source>
</evidence>
<keyword evidence="5 10" id="KW-1133">Transmembrane helix</keyword>
<proteinExistence type="inferred from homology"/>
<dbReference type="AlphaFoldDB" id="C0NDW8"/>
<dbReference type="HOGENOM" id="CLU_027592_3_2_1"/>
<accession>C0NDW8</accession>
<keyword evidence="12" id="KW-1185">Reference proteome</keyword>
<dbReference type="Pfam" id="PF02076">
    <property type="entry name" value="STE3"/>
    <property type="match status" value="1"/>
</dbReference>
<keyword evidence="3" id="KW-0589">Pheromone response</keyword>
<dbReference type="InterPro" id="IPR001499">
    <property type="entry name" value="GPCR_STE3"/>
</dbReference>
<feature type="transmembrane region" description="Helical" evidence="10">
    <location>
        <begin position="174"/>
        <end position="197"/>
    </location>
</feature>
<dbReference type="RefSeq" id="XP_045290896.1">
    <property type="nucleotide sequence ID" value="XM_045429110.1"/>
</dbReference>
<feature type="transmembrane region" description="Helical" evidence="10">
    <location>
        <begin position="126"/>
        <end position="147"/>
    </location>
</feature>
<evidence type="ECO:0000256" key="6">
    <source>
        <dbReference type="ARBA" id="ARBA00023040"/>
    </source>
</evidence>
<feature type="transmembrane region" description="Helical" evidence="10">
    <location>
        <begin position="280"/>
        <end position="296"/>
    </location>
</feature>
<protein>
    <submittedName>
        <fullName evidence="11">A-pheromone receptor PreA</fullName>
    </submittedName>
</protein>
<dbReference type="FunCoup" id="C0NDW8">
    <property type="interactions" value="56"/>
</dbReference>
<feature type="transmembrane region" description="Helical" evidence="10">
    <location>
        <begin position="12"/>
        <end position="34"/>
    </location>
</feature>
<evidence type="ECO:0000256" key="1">
    <source>
        <dbReference type="ARBA" id="ARBA00004141"/>
    </source>
</evidence>
<comment type="similarity">
    <text evidence="2">Belongs to the G-protein coupled receptor 4 family.</text>
</comment>
<evidence type="ECO:0000256" key="3">
    <source>
        <dbReference type="ARBA" id="ARBA00022507"/>
    </source>
</evidence>
<dbReference type="PRINTS" id="PR00899">
    <property type="entry name" value="GPCRSTE3"/>
</dbReference>
<dbReference type="EMBL" id="GG663364">
    <property type="protein sequence ID" value="EEH10416.1"/>
    <property type="molecule type" value="Genomic_DNA"/>
</dbReference>
<evidence type="ECO:0000256" key="10">
    <source>
        <dbReference type="SAM" id="Phobius"/>
    </source>
</evidence>
<evidence type="ECO:0000256" key="9">
    <source>
        <dbReference type="ARBA" id="ARBA00023224"/>
    </source>
</evidence>
<dbReference type="Proteomes" id="UP000001631">
    <property type="component" value="Unassembled WGS sequence"/>
</dbReference>
<dbReference type="CDD" id="cd14966">
    <property type="entry name" value="7tmD_STE3"/>
    <property type="match status" value="1"/>
</dbReference>
<feature type="transmembrane region" description="Helical" evidence="10">
    <location>
        <begin position="85"/>
        <end position="105"/>
    </location>
</feature>
<name>C0NDW8_AJECG</name>
<dbReference type="GeneID" id="69035077"/>
<dbReference type="GO" id="GO:0004932">
    <property type="term" value="F:mating-type factor pheromone receptor activity"/>
    <property type="evidence" value="ECO:0007669"/>
    <property type="project" value="InterPro"/>
</dbReference>
<evidence type="ECO:0000313" key="12">
    <source>
        <dbReference type="Proteomes" id="UP000001631"/>
    </source>
</evidence>